<organism evidence="2">
    <name type="scientific">Capitella teleta</name>
    <name type="common">Polychaete worm</name>
    <dbReference type="NCBI Taxonomy" id="283909"/>
    <lineage>
        <taxon>Eukaryota</taxon>
        <taxon>Metazoa</taxon>
        <taxon>Spiralia</taxon>
        <taxon>Lophotrochozoa</taxon>
        <taxon>Annelida</taxon>
        <taxon>Polychaeta</taxon>
        <taxon>Sedentaria</taxon>
        <taxon>Scolecida</taxon>
        <taxon>Capitellidae</taxon>
        <taxon>Capitella</taxon>
    </lineage>
</organism>
<name>R7TJ45_CAPTE</name>
<evidence type="ECO:0000313" key="2">
    <source>
        <dbReference type="EMBL" id="ELT91130.1"/>
    </source>
</evidence>
<evidence type="ECO:0000313" key="3">
    <source>
        <dbReference type="EnsemblMetazoa" id="CapteP212444"/>
    </source>
</evidence>
<evidence type="ECO:0000256" key="1">
    <source>
        <dbReference type="SAM" id="MobiDB-lite"/>
    </source>
</evidence>
<sequence length="104" mass="11968">MSDLDKKWTVKSAKNPPKEWQGKFLRLDPKTKQIRPVEPHEIKVEDKSKRRATLHIYDLEGDPKEVLVDSKWSTGGPQGKTHTAAVTRETYKTFIESIGQDHDL</sequence>
<dbReference type="AlphaFoldDB" id="R7TJ45"/>
<feature type="region of interest" description="Disordered" evidence="1">
    <location>
        <begin position="1"/>
        <end position="20"/>
    </location>
</feature>
<dbReference type="EMBL" id="AMQN01031385">
    <property type="status" value="NOT_ANNOTATED_CDS"/>
    <property type="molecule type" value="Genomic_DNA"/>
</dbReference>
<accession>R7TJ45</accession>
<dbReference type="EMBL" id="KB310632">
    <property type="protein sequence ID" value="ELT91130.1"/>
    <property type="molecule type" value="Genomic_DNA"/>
</dbReference>
<feature type="non-terminal residue" evidence="2">
    <location>
        <position position="104"/>
    </location>
</feature>
<reference evidence="3" key="3">
    <citation type="submission" date="2015-06" db="UniProtKB">
        <authorList>
            <consortium name="EnsemblMetazoa"/>
        </authorList>
    </citation>
    <scope>IDENTIFICATION</scope>
</reference>
<dbReference type="Proteomes" id="UP000014760">
    <property type="component" value="Unassembled WGS sequence"/>
</dbReference>
<protein>
    <submittedName>
        <fullName evidence="2 3">Uncharacterized protein</fullName>
    </submittedName>
</protein>
<dbReference type="HOGENOM" id="CLU_2256711_0_0_1"/>
<gene>
    <name evidence="2" type="ORF">CAPTEDRAFT_212444</name>
</gene>
<evidence type="ECO:0000313" key="4">
    <source>
        <dbReference type="Proteomes" id="UP000014760"/>
    </source>
</evidence>
<keyword evidence="4" id="KW-1185">Reference proteome</keyword>
<reference evidence="2 4" key="2">
    <citation type="journal article" date="2013" name="Nature">
        <title>Insights into bilaterian evolution from three spiralian genomes.</title>
        <authorList>
            <person name="Simakov O."/>
            <person name="Marletaz F."/>
            <person name="Cho S.J."/>
            <person name="Edsinger-Gonzales E."/>
            <person name="Havlak P."/>
            <person name="Hellsten U."/>
            <person name="Kuo D.H."/>
            <person name="Larsson T."/>
            <person name="Lv J."/>
            <person name="Arendt D."/>
            <person name="Savage R."/>
            <person name="Osoegawa K."/>
            <person name="de Jong P."/>
            <person name="Grimwood J."/>
            <person name="Chapman J.A."/>
            <person name="Shapiro H."/>
            <person name="Aerts A."/>
            <person name="Otillar R.P."/>
            <person name="Terry A.Y."/>
            <person name="Boore J.L."/>
            <person name="Grigoriev I.V."/>
            <person name="Lindberg D.R."/>
            <person name="Seaver E.C."/>
            <person name="Weisblat D.A."/>
            <person name="Putnam N.H."/>
            <person name="Rokhsar D.S."/>
        </authorList>
    </citation>
    <scope>NUCLEOTIDE SEQUENCE</scope>
    <source>
        <strain evidence="2 4">I ESC-2004</strain>
    </source>
</reference>
<proteinExistence type="predicted"/>
<reference evidence="4" key="1">
    <citation type="submission" date="2012-12" db="EMBL/GenBank/DDBJ databases">
        <authorList>
            <person name="Hellsten U."/>
            <person name="Grimwood J."/>
            <person name="Chapman J.A."/>
            <person name="Shapiro H."/>
            <person name="Aerts A."/>
            <person name="Otillar R.P."/>
            <person name="Terry A.Y."/>
            <person name="Boore J.L."/>
            <person name="Simakov O."/>
            <person name="Marletaz F."/>
            <person name="Cho S.-J."/>
            <person name="Edsinger-Gonzales E."/>
            <person name="Havlak P."/>
            <person name="Kuo D.-H."/>
            <person name="Larsson T."/>
            <person name="Lv J."/>
            <person name="Arendt D."/>
            <person name="Savage R."/>
            <person name="Osoegawa K."/>
            <person name="de Jong P."/>
            <person name="Lindberg D.R."/>
            <person name="Seaver E.C."/>
            <person name="Weisblat D.A."/>
            <person name="Putnam N.H."/>
            <person name="Grigoriev I.V."/>
            <person name="Rokhsar D.S."/>
        </authorList>
    </citation>
    <scope>NUCLEOTIDE SEQUENCE</scope>
    <source>
        <strain evidence="4">I ESC-2004</strain>
    </source>
</reference>
<dbReference type="EnsemblMetazoa" id="CapteT212444">
    <property type="protein sequence ID" value="CapteP212444"/>
    <property type="gene ID" value="CapteG212444"/>
</dbReference>